<dbReference type="OrthoDB" id="2095648at2759"/>
<accession>A0A814TWJ8</accession>
<proteinExistence type="predicted"/>
<dbReference type="SUPFAM" id="SSF52047">
    <property type="entry name" value="RNI-like"/>
    <property type="match status" value="1"/>
</dbReference>
<dbReference type="InterPro" id="IPR032675">
    <property type="entry name" value="LRR_dom_sf"/>
</dbReference>
<sequence>MPRCIEQLNISGQRYNLTDDNIQSLTRRALRLRVLDISDAVLLTDQSIISLRLHSRLLTHLSASRCYLLTSSALITLKLLPAFSTLDIFGTLGQIQLQQLHNEFGTRIHLNSFPFSNIARPTTGIQRTSIWGLRTRL</sequence>
<comment type="caution">
    <text evidence="1">The sequence shown here is derived from an EMBL/GenBank/DDBJ whole genome shotgun (WGS) entry which is preliminary data.</text>
</comment>
<reference evidence="1" key="1">
    <citation type="submission" date="2021-02" db="EMBL/GenBank/DDBJ databases">
        <authorList>
            <person name="Nowell W R."/>
        </authorList>
    </citation>
    <scope>NUCLEOTIDE SEQUENCE</scope>
</reference>
<evidence type="ECO:0000313" key="1">
    <source>
        <dbReference type="EMBL" id="CAF1166783.1"/>
    </source>
</evidence>
<protein>
    <submittedName>
        <fullName evidence="1">Uncharacterized protein</fullName>
    </submittedName>
</protein>
<dbReference type="Proteomes" id="UP000663891">
    <property type="component" value="Unassembled WGS sequence"/>
</dbReference>
<evidence type="ECO:0000313" key="2">
    <source>
        <dbReference type="Proteomes" id="UP000663891"/>
    </source>
</evidence>
<dbReference type="AlphaFoldDB" id="A0A814TWJ8"/>
<name>A0A814TWJ8_9BILA</name>
<gene>
    <name evidence="1" type="ORF">VCS650_LOCUS23682</name>
</gene>
<dbReference type="EMBL" id="CAJNON010000282">
    <property type="protein sequence ID" value="CAF1166783.1"/>
    <property type="molecule type" value="Genomic_DNA"/>
</dbReference>
<organism evidence="1 2">
    <name type="scientific">Adineta steineri</name>
    <dbReference type="NCBI Taxonomy" id="433720"/>
    <lineage>
        <taxon>Eukaryota</taxon>
        <taxon>Metazoa</taxon>
        <taxon>Spiralia</taxon>
        <taxon>Gnathifera</taxon>
        <taxon>Rotifera</taxon>
        <taxon>Eurotatoria</taxon>
        <taxon>Bdelloidea</taxon>
        <taxon>Adinetida</taxon>
        <taxon>Adinetidae</taxon>
        <taxon>Adineta</taxon>
    </lineage>
</organism>
<dbReference type="Gene3D" id="3.80.10.10">
    <property type="entry name" value="Ribonuclease Inhibitor"/>
    <property type="match status" value="1"/>
</dbReference>